<evidence type="ECO:0000259" key="1">
    <source>
        <dbReference type="Pfam" id="PF01521"/>
    </source>
</evidence>
<dbReference type="InterPro" id="IPR016092">
    <property type="entry name" value="ATAP"/>
</dbReference>
<dbReference type="PROSITE" id="PS01152">
    <property type="entry name" value="HESB"/>
    <property type="match status" value="1"/>
</dbReference>
<dbReference type="RefSeq" id="WP_166930486.1">
    <property type="nucleotide sequence ID" value="NZ_BAAADD010000001.1"/>
</dbReference>
<dbReference type="PANTHER" id="PTHR43011">
    <property type="entry name" value="IRON-SULFUR CLUSTER ASSEMBLY 2 HOMOLOG, MITOCHONDRIAL"/>
    <property type="match status" value="1"/>
</dbReference>
<dbReference type="InterPro" id="IPR000361">
    <property type="entry name" value="ATAP_core_dom"/>
</dbReference>
<organism evidence="2 3">
    <name type="scientific">Rhizomicrobium electricum</name>
    <dbReference type="NCBI Taxonomy" id="480070"/>
    <lineage>
        <taxon>Bacteria</taxon>
        <taxon>Pseudomonadati</taxon>
        <taxon>Pseudomonadota</taxon>
        <taxon>Alphaproteobacteria</taxon>
        <taxon>Micropepsales</taxon>
        <taxon>Micropepsaceae</taxon>
        <taxon>Rhizomicrobium</taxon>
    </lineage>
</organism>
<reference evidence="2 3" key="1">
    <citation type="journal article" date="2019" name="Int. J. Syst. Evol. Microbiol.">
        <title>The Global Catalogue of Microorganisms (GCM) 10K type strain sequencing project: providing services to taxonomists for standard genome sequencing and annotation.</title>
        <authorList>
            <consortium name="The Broad Institute Genomics Platform"/>
            <consortium name="The Broad Institute Genome Sequencing Center for Infectious Disease"/>
            <person name="Wu L."/>
            <person name="Ma J."/>
        </authorList>
    </citation>
    <scope>NUCLEOTIDE SEQUENCE [LARGE SCALE GENOMIC DNA]</scope>
    <source>
        <strain evidence="2 3">JCM 15089</strain>
    </source>
</reference>
<keyword evidence="3" id="KW-1185">Reference proteome</keyword>
<evidence type="ECO:0000313" key="3">
    <source>
        <dbReference type="Proteomes" id="UP001499951"/>
    </source>
</evidence>
<sequence>MSDMTTETAPVAVTARAARQIAKIIAAEGSPKMLRLSVSGGGCSGFQYHFDLDDKPAEDDLIIERDGVKVLVDAISLEFLEGAELDYVDELIGAAFKVNNPNARSSCGCGTSFSI</sequence>
<evidence type="ECO:0000313" key="2">
    <source>
        <dbReference type="EMBL" id="GAA0556825.1"/>
    </source>
</evidence>
<accession>A0ABN1E0Y2</accession>
<dbReference type="Pfam" id="PF01521">
    <property type="entry name" value="Fe-S_biosyn"/>
    <property type="match status" value="1"/>
</dbReference>
<dbReference type="SUPFAM" id="SSF89360">
    <property type="entry name" value="HesB-like domain"/>
    <property type="match status" value="1"/>
</dbReference>
<dbReference type="NCBIfam" id="NF010147">
    <property type="entry name" value="PRK13623.1"/>
    <property type="match status" value="1"/>
</dbReference>
<gene>
    <name evidence="2" type="primary">erpA</name>
    <name evidence="2" type="ORF">GCM10008942_01630</name>
</gene>
<dbReference type="NCBIfam" id="TIGR00049">
    <property type="entry name" value="iron-sulfur cluster assembly accessory protein"/>
    <property type="match status" value="1"/>
</dbReference>
<dbReference type="InterPro" id="IPR035903">
    <property type="entry name" value="HesB-like_dom_sf"/>
</dbReference>
<dbReference type="PANTHER" id="PTHR43011:SF1">
    <property type="entry name" value="IRON-SULFUR CLUSTER ASSEMBLY 2 HOMOLOG, MITOCHONDRIAL"/>
    <property type="match status" value="1"/>
</dbReference>
<name>A0ABN1E0Y2_9PROT</name>
<feature type="domain" description="Core" evidence="1">
    <location>
        <begin position="11"/>
        <end position="110"/>
    </location>
</feature>
<comment type="caution">
    <text evidence="2">The sequence shown here is derived from an EMBL/GenBank/DDBJ whole genome shotgun (WGS) entry which is preliminary data.</text>
</comment>
<dbReference type="EMBL" id="BAAADD010000001">
    <property type="protein sequence ID" value="GAA0556825.1"/>
    <property type="molecule type" value="Genomic_DNA"/>
</dbReference>
<dbReference type="Gene3D" id="2.60.300.12">
    <property type="entry name" value="HesB-like domain"/>
    <property type="match status" value="1"/>
</dbReference>
<dbReference type="Proteomes" id="UP001499951">
    <property type="component" value="Unassembled WGS sequence"/>
</dbReference>
<protein>
    <submittedName>
        <fullName evidence="2">Iron-sulfur cluster insertion protein ErpA</fullName>
    </submittedName>
</protein>
<dbReference type="InterPro" id="IPR017870">
    <property type="entry name" value="FeS_cluster_insertion_CS"/>
</dbReference>
<proteinExistence type="predicted"/>